<sequence>MAQGQNRNRKLIPQAANAMDQFKYETAAELGIQNYQGYLGDLPSRVNGAVGGNMVKKMIAAYEQSLAQGQQPATPQVTNQQPTP</sequence>
<dbReference type="eggNOG" id="ENOG5032YCI">
    <property type="taxonomic scope" value="Bacteria"/>
</dbReference>
<dbReference type="GO" id="GO:0006265">
    <property type="term" value="P:DNA topological change"/>
    <property type="evidence" value="ECO:0007669"/>
    <property type="project" value="InterPro"/>
</dbReference>
<dbReference type="KEGG" id="dgi:Desgi_4102"/>
<evidence type="ECO:0000313" key="4">
    <source>
        <dbReference type="Proteomes" id="UP000013520"/>
    </source>
</evidence>
<proteinExistence type="predicted"/>
<dbReference type="STRING" id="767817.Desgi_4102"/>
<dbReference type="InterPro" id="IPR050847">
    <property type="entry name" value="SASP_DNA-binding"/>
</dbReference>
<dbReference type="GO" id="GO:0003690">
    <property type="term" value="F:double-stranded DNA binding"/>
    <property type="evidence" value="ECO:0007669"/>
    <property type="project" value="InterPro"/>
</dbReference>
<dbReference type="EMBL" id="CP003273">
    <property type="protein sequence ID" value="AGL03360.1"/>
    <property type="molecule type" value="Genomic_DNA"/>
</dbReference>
<dbReference type="Pfam" id="PF00269">
    <property type="entry name" value="SASP"/>
    <property type="match status" value="1"/>
</dbReference>
<evidence type="ECO:0000256" key="2">
    <source>
        <dbReference type="ARBA" id="ARBA00022969"/>
    </source>
</evidence>
<dbReference type="PANTHER" id="PTHR36107:SF1">
    <property type="entry name" value="SMALL, ACID-SOLUBLE SPORE PROTEIN A"/>
    <property type="match status" value="1"/>
</dbReference>
<dbReference type="RefSeq" id="WP_006521600.1">
    <property type="nucleotide sequence ID" value="NC_021184.1"/>
</dbReference>
<keyword evidence="4" id="KW-1185">Reference proteome</keyword>
<dbReference type="Gene3D" id="6.10.10.80">
    <property type="entry name" value="Small, acid-soluble spore protein, alpha/beta type-like"/>
    <property type="match status" value="1"/>
</dbReference>
<accession>R4KRZ7</accession>
<dbReference type="InterPro" id="IPR038300">
    <property type="entry name" value="SASP_sf_alpha/beta"/>
</dbReference>
<keyword evidence="2" id="KW-0749">Sporulation</keyword>
<dbReference type="PANTHER" id="PTHR36107">
    <property type="entry name" value="SMALL, ACID-SOLUBLE SPORE PROTEIN A"/>
    <property type="match status" value="1"/>
</dbReference>
<dbReference type="AlphaFoldDB" id="R4KRZ7"/>
<gene>
    <name evidence="3" type="ORF">Desgi_4102</name>
</gene>
<name>R4KRZ7_9FIRM</name>
<organism evidence="3 4">
    <name type="scientific">Desulfoscipio gibsoniae DSM 7213</name>
    <dbReference type="NCBI Taxonomy" id="767817"/>
    <lineage>
        <taxon>Bacteria</taxon>
        <taxon>Bacillati</taxon>
        <taxon>Bacillota</taxon>
        <taxon>Clostridia</taxon>
        <taxon>Eubacteriales</taxon>
        <taxon>Desulfallaceae</taxon>
        <taxon>Desulfoscipio</taxon>
    </lineage>
</organism>
<dbReference type="InterPro" id="IPR001448">
    <property type="entry name" value="SASP_alpha/beta-type"/>
</dbReference>
<comment type="function">
    <text evidence="1">SASP are bound to spore DNA. They are double-stranded DNA-binding proteins that cause DNA to change to an a-like conformation. They protect the DNA backbone from chemical and enzymatic cleavage and are thus involved in dormant spore's high resistance to UV light.</text>
</comment>
<evidence type="ECO:0000313" key="3">
    <source>
        <dbReference type="EMBL" id="AGL03360.1"/>
    </source>
</evidence>
<dbReference type="GO" id="GO:0030435">
    <property type="term" value="P:sporulation resulting in formation of a cellular spore"/>
    <property type="evidence" value="ECO:0007669"/>
    <property type="project" value="UniProtKB-KW"/>
</dbReference>
<reference evidence="3 4" key="1">
    <citation type="submission" date="2012-01" db="EMBL/GenBank/DDBJ databases">
        <title>Complete sequence of Desulfotomaculum gibsoniae DSM 7213.</title>
        <authorList>
            <consortium name="US DOE Joint Genome Institute"/>
            <person name="Lucas S."/>
            <person name="Han J."/>
            <person name="Lapidus A."/>
            <person name="Cheng J.-F."/>
            <person name="Goodwin L."/>
            <person name="Pitluck S."/>
            <person name="Peters L."/>
            <person name="Ovchinnikova G."/>
            <person name="Teshima H."/>
            <person name="Detter J.C."/>
            <person name="Han C."/>
            <person name="Tapia R."/>
            <person name="Land M."/>
            <person name="Hauser L."/>
            <person name="Kyrpides N."/>
            <person name="Ivanova N."/>
            <person name="Pagani I."/>
            <person name="Parshina S."/>
            <person name="Plugge C."/>
            <person name="Muyzer G."/>
            <person name="Kuever J."/>
            <person name="Ivanova A."/>
            <person name="Nazina T."/>
            <person name="Klenk H.-P."/>
            <person name="Brambilla E."/>
            <person name="Spring S."/>
            <person name="Stams A.F."/>
            <person name="Woyke T."/>
        </authorList>
    </citation>
    <scope>NUCLEOTIDE SEQUENCE [LARGE SCALE GENOMIC DNA]</scope>
    <source>
        <strain evidence="3 4">DSM 7213</strain>
    </source>
</reference>
<dbReference type="Proteomes" id="UP000013520">
    <property type="component" value="Chromosome"/>
</dbReference>
<protein>
    <submittedName>
        <fullName evidence="3">Small, acid-soluble spore protein, alpha/beta type</fullName>
    </submittedName>
</protein>
<dbReference type="OrthoDB" id="1683773at2"/>
<evidence type="ECO:0000256" key="1">
    <source>
        <dbReference type="ARBA" id="ARBA00003863"/>
    </source>
</evidence>
<dbReference type="HOGENOM" id="CLU_169738_2_0_9"/>